<evidence type="ECO:0000313" key="3">
    <source>
        <dbReference type="Proteomes" id="UP001210339"/>
    </source>
</evidence>
<dbReference type="InterPro" id="IPR046914">
    <property type="entry name" value="ABC-3C_CTD6"/>
</dbReference>
<dbReference type="RefSeq" id="WP_271190980.1">
    <property type="nucleotide sequence ID" value="NZ_CP115667.1"/>
</dbReference>
<evidence type="ECO:0000259" key="1">
    <source>
        <dbReference type="Pfam" id="PF20282"/>
    </source>
</evidence>
<protein>
    <recommendedName>
        <fullName evidence="1">ABC-three component systems C-terminal domain-containing protein</fullName>
    </recommendedName>
</protein>
<gene>
    <name evidence="2" type="ORF">O6R05_05440</name>
</gene>
<reference evidence="2 3" key="1">
    <citation type="submission" date="2023-01" db="EMBL/GenBank/DDBJ databases">
        <authorList>
            <person name="Lee S.H."/>
            <person name="Jung H.S."/>
            <person name="Yun J.U."/>
        </authorList>
    </citation>
    <scope>NUCLEOTIDE SEQUENCE [LARGE SCALE GENOMIC DNA]</scope>
    <source>
        <strain evidence="2 3">CBA3646</strain>
    </source>
</reference>
<dbReference type="Proteomes" id="UP001210339">
    <property type="component" value="Chromosome"/>
</dbReference>
<proteinExistence type="predicted"/>
<evidence type="ECO:0000313" key="2">
    <source>
        <dbReference type="EMBL" id="WBW49451.1"/>
    </source>
</evidence>
<feature type="domain" description="ABC-three component systems C-terminal" evidence="1">
    <location>
        <begin position="182"/>
        <end position="313"/>
    </location>
</feature>
<dbReference type="EMBL" id="CP115667">
    <property type="protein sequence ID" value="WBW49451.1"/>
    <property type="molecule type" value="Genomic_DNA"/>
</dbReference>
<organism evidence="2 3">
    <name type="scientific">Peptoniphilus equinus</name>
    <dbReference type="NCBI Taxonomy" id="3016343"/>
    <lineage>
        <taxon>Bacteria</taxon>
        <taxon>Bacillati</taxon>
        <taxon>Bacillota</taxon>
        <taxon>Tissierellia</taxon>
        <taxon>Tissierellales</taxon>
        <taxon>Peptoniphilaceae</taxon>
        <taxon>Peptoniphilus</taxon>
    </lineage>
</organism>
<keyword evidence="3" id="KW-1185">Reference proteome</keyword>
<accession>A0ABY7QSK7</accession>
<dbReference type="Pfam" id="PF20282">
    <property type="entry name" value="CTD6"/>
    <property type="match status" value="1"/>
</dbReference>
<sequence>MSKTPFSKFIKCIRPLKENKESIEYFTQSVFEIYTPYTEEDLSDVERSSSTIKKYAYGSANISKDVAIELLKYKDEQALAAFIDDTDDSITSAMYELFQSEFSIDGLNFFNLGSKAAELLTKILTDIATNGNKKSPQPINVEDFISKVKVENGMLVFGDAKIPMPISDVPSEDIPEDEMKLKYIYALIDAYNDAGKTDIDISNRATFKKKYRENFQEQRVNFYEAESLKNFSRDTIFSDSDEFQKLLDETYDGVVNTSRKNYPDGYDRLLSVLEQASKVELNGSKLYHLPELVTIKRKCGFCHMLVNDSRLVWVEEDEDE</sequence>
<name>A0ABY7QSK7_9FIRM</name>